<evidence type="ECO:0000313" key="4">
    <source>
        <dbReference type="Proteomes" id="UP000199005"/>
    </source>
</evidence>
<sequence length="70" mass="7549">MADQNLFQAAAIEAAKSAPPVAVTSAVIAGMSISDWVAILTGIYVLLQIVVLVRKLLRERKAERTGVERQ</sequence>
<dbReference type="Proteomes" id="UP000199250">
    <property type="component" value="Unassembled WGS sequence"/>
</dbReference>
<name>A0A1H7B5P2_9GAMM</name>
<keyword evidence="1" id="KW-0472">Membrane</keyword>
<evidence type="ECO:0000313" key="5">
    <source>
        <dbReference type="Proteomes" id="UP000199250"/>
    </source>
</evidence>
<evidence type="ECO:0000313" key="2">
    <source>
        <dbReference type="EMBL" id="SEI83575.1"/>
    </source>
</evidence>
<keyword evidence="1" id="KW-1133">Transmembrane helix</keyword>
<dbReference type="EMBL" id="FNYQ01000239">
    <property type="protein sequence ID" value="SEJ71577.1"/>
    <property type="molecule type" value="Genomic_DNA"/>
</dbReference>
<dbReference type="STRING" id="170623.SAMN04244579_02173"/>
<evidence type="ECO:0000256" key="1">
    <source>
        <dbReference type="SAM" id="Phobius"/>
    </source>
</evidence>
<protein>
    <submittedName>
        <fullName evidence="3">Phage holin T7 family, holin superfamily II</fullName>
    </submittedName>
</protein>
<accession>A0A1H7B5P2</accession>
<proteinExistence type="predicted"/>
<organism evidence="3 5">
    <name type="scientific">Azotobacter beijerinckii</name>
    <dbReference type="NCBI Taxonomy" id="170623"/>
    <lineage>
        <taxon>Bacteria</taxon>
        <taxon>Pseudomonadati</taxon>
        <taxon>Pseudomonadota</taxon>
        <taxon>Gammaproteobacteria</taxon>
        <taxon>Pseudomonadales</taxon>
        <taxon>Pseudomonadaceae</taxon>
        <taxon>Azotobacter</taxon>
    </lineage>
</organism>
<dbReference type="Proteomes" id="UP000199005">
    <property type="component" value="Unassembled WGS sequence"/>
</dbReference>
<reference evidence="4 5" key="1">
    <citation type="submission" date="2016-10" db="EMBL/GenBank/DDBJ databases">
        <authorList>
            <person name="de Groot N.N."/>
        </authorList>
    </citation>
    <scope>NUCLEOTIDE SEQUENCE [LARGE SCALE GENOMIC DNA]</scope>
    <source>
        <strain evidence="2 4">DSM 1041</strain>
        <strain evidence="3 5">DSM 373</strain>
    </source>
</reference>
<feature type="transmembrane region" description="Helical" evidence="1">
    <location>
        <begin position="36"/>
        <end position="57"/>
    </location>
</feature>
<evidence type="ECO:0000313" key="3">
    <source>
        <dbReference type="EMBL" id="SEJ71577.1"/>
    </source>
</evidence>
<dbReference type="AlphaFoldDB" id="A0A1H7B5P2"/>
<dbReference type="EMBL" id="FNYO01000022">
    <property type="protein sequence ID" value="SEI83575.1"/>
    <property type="molecule type" value="Genomic_DNA"/>
</dbReference>
<gene>
    <name evidence="3" type="ORF">SAMN04244572_04977</name>
    <name evidence="2" type="ORF">SAMN04244579_02173</name>
</gene>
<dbReference type="RefSeq" id="WP_090736797.1">
    <property type="nucleotide sequence ID" value="NZ_FNYO01000022.1"/>
</dbReference>
<keyword evidence="1" id="KW-0812">Transmembrane</keyword>